<dbReference type="Gene3D" id="1.25.40.10">
    <property type="entry name" value="Tetratricopeptide repeat domain"/>
    <property type="match status" value="1"/>
</dbReference>
<evidence type="ECO:0000313" key="11">
    <source>
        <dbReference type="Proteomes" id="UP001597512"/>
    </source>
</evidence>
<proteinExistence type="predicted"/>
<dbReference type="SMART" id="SM00028">
    <property type="entry name" value="TPR"/>
    <property type="match status" value="6"/>
</dbReference>
<gene>
    <name evidence="10" type="ORF">ACFS25_28155</name>
</gene>
<evidence type="ECO:0000256" key="6">
    <source>
        <dbReference type="ARBA" id="ARBA00022777"/>
    </source>
</evidence>
<dbReference type="Gene3D" id="3.30.565.10">
    <property type="entry name" value="Histidine kinase-like ATPase, C-terminal domain"/>
    <property type="match status" value="1"/>
</dbReference>
<evidence type="ECO:0000256" key="2">
    <source>
        <dbReference type="ARBA" id="ARBA00012438"/>
    </source>
</evidence>
<keyword evidence="4" id="KW-0808">Transferase</keyword>
<comment type="caution">
    <text evidence="10">The sequence shown here is derived from an EMBL/GenBank/DDBJ whole genome shotgun (WGS) entry which is preliminary data.</text>
</comment>
<dbReference type="PANTHER" id="PTHR41523">
    <property type="entry name" value="TWO-COMPONENT SYSTEM SENSOR PROTEIN"/>
    <property type="match status" value="1"/>
</dbReference>
<accession>A0ABW6AR19</accession>
<evidence type="ECO:0000259" key="9">
    <source>
        <dbReference type="PROSITE" id="PS50109"/>
    </source>
</evidence>
<dbReference type="RefSeq" id="WP_381507979.1">
    <property type="nucleotide sequence ID" value="NZ_JBHUOM010000042.1"/>
</dbReference>
<evidence type="ECO:0000256" key="4">
    <source>
        <dbReference type="ARBA" id="ARBA00022679"/>
    </source>
</evidence>
<dbReference type="PROSITE" id="PS50109">
    <property type="entry name" value="HIS_KIN"/>
    <property type="match status" value="1"/>
</dbReference>
<dbReference type="GO" id="GO:0016301">
    <property type="term" value="F:kinase activity"/>
    <property type="evidence" value="ECO:0007669"/>
    <property type="project" value="UniProtKB-KW"/>
</dbReference>
<dbReference type="InterPro" id="IPR011495">
    <property type="entry name" value="Sig_transdc_His_kin_sub2_dim/P"/>
</dbReference>
<dbReference type="InterPro" id="IPR036890">
    <property type="entry name" value="HATPase_C_sf"/>
</dbReference>
<dbReference type="Pfam" id="PF07568">
    <property type="entry name" value="HisKA_2"/>
    <property type="match status" value="1"/>
</dbReference>
<evidence type="ECO:0000256" key="3">
    <source>
        <dbReference type="ARBA" id="ARBA00022553"/>
    </source>
</evidence>
<dbReference type="PANTHER" id="PTHR41523:SF8">
    <property type="entry name" value="ETHYLENE RESPONSE SENSOR PROTEIN"/>
    <property type="match status" value="1"/>
</dbReference>
<feature type="signal peptide" evidence="8">
    <location>
        <begin position="1"/>
        <end position="19"/>
    </location>
</feature>
<keyword evidence="7" id="KW-0067">ATP-binding</keyword>
<dbReference type="InterPro" id="IPR003594">
    <property type="entry name" value="HATPase_dom"/>
</dbReference>
<evidence type="ECO:0000313" key="10">
    <source>
        <dbReference type="EMBL" id="MFD2937676.1"/>
    </source>
</evidence>
<keyword evidence="8" id="KW-0732">Signal</keyword>
<dbReference type="EMBL" id="JBHUOM010000042">
    <property type="protein sequence ID" value="MFD2937676.1"/>
    <property type="molecule type" value="Genomic_DNA"/>
</dbReference>
<dbReference type="InterPro" id="IPR005467">
    <property type="entry name" value="His_kinase_dom"/>
</dbReference>
<protein>
    <recommendedName>
        <fullName evidence="2">histidine kinase</fullName>
        <ecNumber evidence="2">2.7.13.3</ecNumber>
    </recommendedName>
</protein>
<dbReference type="Pfam" id="PF02518">
    <property type="entry name" value="HATPase_c"/>
    <property type="match status" value="1"/>
</dbReference>
<evidence type="ECO:0000256" key="8">
    <source>
        <dbReference type="SAM" id="SignalP"/>
    </source>
</evidence>
<evidence type="ECO:0000256" key="7">
    <source>
        <dbReference type="ARBA" id="ARBA00022840"/>
    </source>
</evidence>
<sequence length="605" mass="69314">MNTRFILVISILLSNLVFAENPKVAPEYDQFKASISGLADTTQVRKLCDFASETLGKADFIRTQQVLDDALVIAQTSKDRESLRKVFRLLGNLKFAENKFPEAITVYHKALTFSQPAQRFAVFINIGIIYMNALDYNRAEGYFNQVLQAQAPAASLKEIAFANLNMGGVADQRHLAKEAVVYYQKAMTMYKELKLWNNYYAAVLNSAISYSDLKQYTKSVALFKTCLQYADRIENQPGSNEHSSLSFRTHAYVNLPYPLIALKRFDEAEKYTMLALQYARQDAGKITHLMWIYDAMTLLYEKKGDYEKALEAHRQWATYRDSTQNQARTQKFAELETRYQTKEQVAKIKLLDEANALKNRQLWAGVSGLFVLSLLLGTTVWQNRRIQRSRAKIQQQSNQLSLMMKELHHRVKNNLAIVSSLLRLQSSRLDDEKAVQAVRTGQQRVEAMSLIHQRLYQTDQITTVNIREYLTDLAESLMQAYDYDPSDFDLIIDVENQELDVDVAMPLGLIANELITNAFKYAYTNGQRPLLRIELQTQNGLTLEVQDNGPGIDLARWQERSSRDSFGKRLIASLSEQLEGEVELQQQNGALFRLRIPKTRLRTVA</sequence>
<dbReference type="SUPFAM" id="SSF55874">
    <property type="entry name" value="ATPase domain of HSP90 chaperone/DNA topoisomerase II/histidine kinase"/>
    <property type="match status" value="1"/>
</dbReference>
<dbReference type="InterPro" id="IPR011990">
    <property type="entry name" value="TPR-like_helical_dom_sf"/>
</dbReference>
<dbReference type="Proteomes" id="UP001597512">
    <property type="component" value="Unassembled WGS sequence"/>
</dbReference>
<evidence type="ECO:0000256" key="1">
    <source>
        <dbReference type="ARBA" id="ARBA00000085"/>
    </source>
</evidence>
<dbReference type="InterPro" id="IPR019734">
    <property type="entry name" value="TPR_rpt"/>
</dbReference>
<dbReference type="SUPFAM" id="SSF48452">
    <property type="entry name" value="TPR-like"/>
    <property type="match status" value="2"/>
</dbReference>
<comment type="catalytic activity">
    <reaction evidence="1">
        <text>ATP + protein L-histidine = ADP + protein N-phospho-L-histidine.</text>
        <dbReference type="EC" id="2.7.13.3"/>
    </reaction>
</comment>
<keyword evidence="5" id="KW-0547">Nucleotide-binding</keyword>
<dbReference type="EC" id="2.7.13.3" evidence="2"/>
<feature type="domain" description="Histidine kinase" evidence="9">
    <location>
        <begin position="406"/>
        <end position="600"/>
    </location>
</feature>
<feature type="chain" id="PRO_5047109573" description="histidine kinase" evidence="8">
    <location>
        <begin position="20"/>
        <end position="605"/>
    </location>
</feature>
<name>A0ABW6AR19_9BACT</name>
<keyword evidence="6 10" id="KW-0418">Kinase</keyword>
<evidence type="ECO:0000256" key="5">
    <source>
        <dbReference type="ARBA" id="ARBA00022741"/>
    </source>
</evidence>
<dbReference type="Pfam" id="PF13176">
    <property type="entry name" value="TPR_7"/>
    <property type="match status" value="1"/>
</dbReference>
<dbReference type="SMART" id="SM00387">
    <property type="entry name" value="HATPase_c"/>
    <property type="match status" value="1"/>
</dbReference>
<keyword evidence="3" id="KW-0597">Phosphoprotein</keyword>
<organism evidence="10 11">
    <name type="scientific">Spirosoma flavum</name>
    <dbReference type="NCBI Taxonomy" id="2048557"/>
    <lineage>
        <taxon>Bacteria</taxon>
        <taxon>Pseudomonadati</taxon>
        <taxon>Bacteroidota</taxon>
        <taxon>Cytophagia</taxon>
        <taxon>Cytophagales</taxon>
        <taxon>Cytophagaceae</taxon>
        <taxon>Spirosoma</taxon>
    </lineage>
</organism>
<reference evidence="11" key="1">
    <citation type="journal article" date="2019" name="Int. J. Syst. Evol. Microbiol.">
        <title>The Global Catalogue of Microorganisms (GCM) 10K type strain sequencing project: providing services to taxonomists for standard genome sequencing and annotation.</title>
        <authorList>
            <consortium name="The Broad Institute Genomics Platform"/>
            <consortium name="The Broad Institute Genome Sequencing Center for Infectious Disease"/>
            <person name="Wu L."/>
            <person name="Ma J."/>
        </authorList>
    </citation>
    <scope>NUCLEOTIDE SEQUENCE [LARGE SCALE GENOMIC DNA]</scope>
    <source>
        <strain evidence="11">KCTC 52490</strain>
    </source>
</reference>
<dbReference type="Gene3D" id="3.30.450.20">
    <property type="entry name" value="PAS domain"/>
    <property type="match status" value="1"/>
</dbReference>
<keyword evidence="11" id="KW-1185">Reference proteome</keyword>